<keyword evidence="1" id="KW-1133">Transmembrane helix</keyword>
<protein>
    <submittedName>
        <fullName evidence="2">Pr6Pr family membrane protein</fullName>
    </submittedName>
</protein>
<organism evidence="2">
    <name type="scientific">Kribbella sp. HUAS MG21</name>
    <dbReference type="NCBI Taxonomy" id="3160966"/>
    <lineage>
        <taxon>Bacteria</taxon>
        <taxon>Bacillati</taxon>
        <taxon>Actinomycetota</taxon>
        <taxon>Actinomycetes</taxon>
        <taxon>Propionibacteriales</taxon>
        <taxon>Kribbellaceae</taxon>
        <taxon>Kribbella</taxon>
    </lineage>
</organism>
<dbReference type="RefSeq" id="WP_350279255.1">
    <property type="nucleotide sequence ID" value="NZ_CP158165.1"/>
</dbReference>
<dbReference type="InterPro" id="IPR049713">
    <property type="entry name" value="Pr6Pr-like"/>
</dbReference>
<dbReference type="AlphaFoldDB" id="A0AAU7TIX8"/>
<name>A0AAU7TIX8_9ACTN</name>
<reference evidence="2" key="1">
    <citation type="submission" date="2024-06" db="EMBL/GenBank/DDBJ databases">
        <title>Kribbella sp. strain HUAS MG21 genome sequences.</title>
        <authorList>
            <person name="Mo P."/>
        </authorList>
    </citation>
    <scope>NUCLEOTIDE SEQUENCE</scope>
    <source>
        <strain evidence="2">HUAS MG21</strain>
    </source>
</reference>
<evidence type="ECO:0000256" key="1">
    <source>
        <dbReference type="SAM" id="Phobius"/>
    </source>
</evidence>
<sequence>MRRGAVRAVVRRPENGEGWRERTRGLVVSRWWHGLIAAVILVALVIQLVLLFTGGADANSGESGTAVGVGTRLWRLFSFFTIQSNLIVLAVAVGLVLRPGRDVSAWNVVRLDVTYAFAWPLAWLSYIFTQGTFTDWYPYPFLDVTDLGLPTALRNATFVLVLGLALAAALKTLDTKLPPRP</sequence>
<keyword evidence="1" id="KW-0472">Membrane</keyword>
<gene>
    <name evidence="2" type="ORF">ABN611_08485</name>
</gene>
<feature type="transmembrane region" description="Helical" evidence="1">
    <location>
        <begin position="31"/>
        <end position="53"/>
    </location>
</feature>
<keyword evidence="1" id="KW-0812">Transmembrane</keyword>
<feature type="transmembrane region" description="Helical" evidence="1">
    <location>
        <begin position="109"/>
        <end position="128"/>
    </location>
</feature>
<feature type="transmembrane region" description="Helical" evidence="1">
    <location>
        <begin position="73"/>
        <end position="97"/>
    </location>
</feature>
<accession>A0AAU7TIX8</accession>
<feature type="transmembrane region" description="Helical" evidence="1">
    <location>
        <begin position="148"/>
        <end position="170"/>
    </location>
</feature>
<proteinExistence type="predicted"/>
<evidence type="ECO:0000313" key="2">
    <source>
        <dbReference type="EMBL" id="XBV26456.1"/>
    </source>
</evidence>
<dbReference type="EMBL" id="CP158165">
    <property type="protein sequence ID" value="XBV26456.1"/>
    <property type="molecule type" value="Genomic_DNA"/>
</dbReference>
<dbReference type="NCBIfam" id="NF038065">
    <property type="entry name" value="Pr6Pr"/>
    <property type="match status" value="1"/>
</dbReference>